<keyword evidence="1" id="KW-0732">Signal</keyword>
<sequence length="159" mass="16813">MDKRPLIVAALVLSTLAAPCLAAEGTDAGCSRIADVDLPYDVDVAADALRFEDGDDAIVVTPDRIESGGQVFRDDAVHAYHDDLRGFLDNAGSMAKVARAFLHRSAFPQAATDMCHAILAVQASGAEIERRFPGFTSPVRVSLKSSPPVARTPSGTIHP</sequence>
<feature type="signal peptide" evidence="1">
    <location>
        <begin position="1"/>
        <end position="22"/>
    </location>
</feature>
<comment type="caution">
    <text evidence="2">The sequence shown here is derived from an EMBL/GenBank/DDBJ whole genome shotgun (WGS) entry which is preliminary data.</text>
</comment>
<evidence type="ECO:0000313" key="2">
    <source>
        <dbReference type="EMBL" id="GAA3914520.1"/>
    </source>
</evidence>
<gene>
    <name evidence="2" type="ORF">GCM10022229_04410</name>
</gene>
<protein>
    <recommendedName>
        <fullName evidence="4">DUF2884 family protein</fullName>
    </recommendedName>
</protein>
<reference evidence="3" key="1">
    <citation type="journal article" date="2019" name="Int. J. Syst. Evol. Microbiol.">
        <title>The Global Catalogue of Microorganisms (GCM) 10K type strain sequencing project: providing services to taxonomists for standard genome sequencing and annotation.</title>
        <authorList>
            <consortium name="The Broad Institute Genomics Platform"/>
            <consortium name="The Broad Institute Genome Sequencing Center for Infectious Disease"/>
            <person name="Wu L."/>
            <person name="Ma J."/>
        </authorList>
    </citation>
    <scope>NUCLEOTIDE SEQUENCE [LARGE SCALE GENOMIC DNA]</scope>
    <source>
        <strain evidence="3">JCM 16916</strain>
    </source>
</reference>
<dbReference type="RefSeq" id="WP_344758305.1">
    <property type="nucleotide sequence ID" value="NZ_BAAAZU010000003.1"/>
</dbReference>
<evidence type="ECO:0000313" key="3">
    <source>
        <dbReference type="Proteomes" id="UP001501727"/>
    </source>
</evidence>
<dbReference type="EMBL" id="BAAAZU010000003">
    <property type="protein sequence ID" value="GAA3914520.1"/>
    <property type="molecule type" value="Genomic_DNA"/>
</dbReference>
<feature type="chain" id="PRO_5046296498" description="DUF2884 family protein" evidence="1">
    <location>
        <begin position="23"/>
        <end position="159"/>
    </location>
</feature>
<proteinExistence type="predicted"/>
<organism evidence="2 3">
    <name type="scientific">Luteimonas lutimaris</name>
    <dbReference type="NCBI Taxonomy" id="698645"/>
    <lineage>
        <taxon>Bacteria</taxon>
        <taxon>Pseudomonadati</taxon>
        <taxon>Pseudomonadota</taxon>
        <taxon>Gammaproteobacteria</taxon>
        <taxon>Lysobacterales</taxon>
        <taxon>Lysobacteraceae</taxon>
        <taxon>Luteimonas</taxon>
    </lineage>
</organism>
<accession>A0ABP7M7X6</accession>
<dbReference type="Proteomes" id="UP001501727">
    <property type="component" value="Unassembled WGS sequence"/>
</dbReference>
<evidence type="ECO:0000256" key="1">
    <source>
        <dbReference type="SAM" id="SignalP"/>
    </source>
</evidence>
<name>A0ABP7M7X6_9GAMM</name>
<evidence type="ECO:0008006" key="4">
    <source>
        <dbReference type="Google" id="ProtNLM"/>
    </source>
</evidence>
<keyword evidence="3" id="KW-1185">Reference proteome</keyword>